<comment type="catalytic activity">
    <reaction evidence="14 15">
        <text>FMN + ATP + H(+) = FAD + diphosphate</text>
        <dbReference type="Rhea" id="RHEA:17237"/>
        <dbReference type="ChEBI" id="CHEBI:15378"/>
        <dbReference type="ChEBI" id="CHEBI:30616"/>
        <dbReference type="ChEBI" id="CHEBI:33019"/>
        <dbReference type="ChEBI" id="CHEBI:57692"/>
        <dbReference type="ChEBI" id="CHEBI:58210"/>
        <dbReference type="EC" id="2.7.7.2"/>
    </reaction>
</comment>
<evidence type="ECO:0000313" key="17">
    <source>
        <dbReference type="EMBL" id="PWL17464.1"/>
    </source>
</evidence>
<comment type="pathway">
    <text evidence="2 15">Cofactor biosynthesis; FAD biosynthesis; FAD from FMN: step 1/1.</text>
</comment>
<dbReference type="Pfam" id="PF06574">
    <property type="entry name" value="FAD_syn"/>
    <property type="match status" value="1"/>
</dbReference>
<evidence type="ECO:0000256" key="7">
    <source>
        <dbReference type="ARBA" id="ARBA00022695"/>
    </source>
</evidence>
<keyword evidence="12" id="KW-0511">Multifunctional enzyme</keyword>
<dbReference type="OrthoDB" id="9803667at2"/>
<dbReference type="FunFam" id="3.40.50.620:FF:000021">
    <property type="entry name" value="Riboflavin biosynthesis protein"/>
    <property type="match status" value="1"/>
</dbReference>
<reference evidence="17 18" key="1">
    <citation type="submission" date="2018-05" db="EMBL/GenBank/DDBJ databases">
        <title>Comparative genomic sequence analysis between strain HN4 and CCM 8460T (Falsochrobactrum ovis) will provide more evidence to prove that HN4 is a new species of Falsochrobactrum.</title>
        <authorList>
            <person name="Lyu W."/>
            <person name="Sun L."/>
            <person name="Yao L."/>
        </authorList>
    </citation>
    <scope>NUCLEOTIDE SEQUENCE [LARGE SCALE GENOMIC DNA]</scope>
    <source>
        <strain evidence="17 18">HN4</strain>
    </source>
</reference>
<dbReference type="SUPFAM" id="SSF52374">
    <property type="entry name" value="Nucleotidylyl transferase"/>
    <property type="match status" value="1"/>
</dbReference>
<organism evidence="17 18">
    <name type="scientific">Falsochrobactrum shanghaiense</name>
    <dbReference type="NCBI Taxonomy" id="2201899"/>
    <lineage>
        <taxon>Bacteria</taxon>
        <taxon>Pseudomonadati</taxon>
        <taxon>Pseudomonadota</taxon>
        <taxon>Alphaproteobacteria</taxon>
        <taxon>Hyphomicrobiales</taxon>
        <taxon>Brucellaceae</taxon>
        <taxon>Falsochrobactrum</taxon>
    </lineage>
</organism>
<evidence type="ECO:0000313" key="18">
    <source>
        <dbReference type="Proteomes" id="UP000245865"/>
    </source>
</evidence>
<evidence type="ECO:0000256" key="1">
    <source>
        <dbReference type="ARBA" id="ARBA00002121"/>
    </source>
</evidence>
<dbReference type="NCBIfam" id="TIGR00125">
    <property type="entry name" value="cyt_tran_rel"/>
    <property type="match status" value="1"/>
</dbReference>
<keyword evidence="7 15" id="KW-0548">Nucleotidyltransferase</keyword>
<evidence type="ECO:0000256" key="13">
    <source>
        <dbReference type="ARBA" id="ARBA00047880"/>
    </source>
</evidence>
<dbReference type="GO" id="GO:0009231">
    <property type="term" value="P:riboflavin biosynthetic process"/>
    <property type="evidence" value="ECO:0007669"/>
    <property type="project" value="InterPro"/>
</dbReference>
<keyword evidence="5 15" id="KW-0288">FMN</keyword>
<evidence type="ECO:0000256" key="6">
    <source>
        <dbReference type="ARBA" id="ARBA00022679"/>
    </source>
</evidence>
<evidence type="ECO:0000256" key="11">
    <source>
        <dbReference type="ARBA" id="ARBA00022840"/>
    </source>
</evidence>
<keyword evidence="4 15" id="KW-0285">Flavoprotein</keyword>
<evidence type="ECO:0000256" key="8">
    <source>
        <dbReference type="ARBA" id="ARBA00022741"/>
    </source>
</evidence>
<gene>
    <name evidence="17" type="ORF">DKP76_11875</name>
</gene>
<keyword evidence="11 15" id="KW-0067">ATP-binding</keyword>
<dbReference type="PANTHER" id="PTHR22749:SF6">
    <property type="entry name" value="RIBOFLAVIN KINASE"/>
    <property type="match status" value="1"/>
</dbReference>
<dbReference type="NCBIfam" id="TIGR00083">
    <property type="entry name" value="ribF"/>
    <property type="match status" value="1"/>
</dbReference>
<evidence type="ECO:0000256" key="9">
    <source>
        <dbReference type="ARBA" id="ARBA00022777"/>
    </source>
</evidence>
<evidence type="ECO:0000256" key="5">
    <source>
        <dbReference type="ARBA" id="ARBA00022643"/>
    </source>
</evidence>
<dbReference type="InterPro" id="IPR023468">
    <property type="entry name" value="Riboflavin_kinase"/>
</dbReference>
<dbReference type="InterPro" id="IPR014729">
    <property type="entry name" value="Rossmann-like_a/b/a_fold"/>
</dbReference>
<dbReference type="GO" id="GO:0008531">
    <property type="term" value="F:riboflavin kinase activity"/>
    <property type="evidence" value="ECO:0007669"/>
    <property type="project" value="UniProtKB-UniRule"/>
</dbReference>
<keyword evidence="10 15" id="KW-0274">FAD</keyword>
<evidence type="ECO:0000256" key="4">
    <source>
        <dbReference type="ARBA" id="ARBA00022630"/>
    </source>
</evidence>
<dbReference type="InterPro" id="IPR023465">
    <property type="entry name" value="Riboflavin_kinase_dom_sf"/>
</dbReference>
<protein>
    <recommendedName>
        <fullName evidence="15">Riboflavin biosynthesis protein</fullName>
    </recommendedName>
    <domain>
        <recommendedName>
            <fullName evidence="15">Riboflavin kinase</fullName>
            <ecNumber evidence="15">2.7.1.26</ecNumber>
        </recommendedName>
        <alternativeName>
            <fullName evidence="15">Flavokinase</fullName>
        </alternativeName>
    </domain>
    <domain>
        <recommendedName>
            <fullName evidence="15">FMN adenylyltransferase</fullName>
            <ecNumber evidence="15">2.7.7.2</ecNumber>
        </recommendedName>
        <alternativeName>
            <fullName evidence="15">FAD pyrophosphorylase</fullName>
        </alternativeName>
        <alternativeName>
            <fullName evidence="15">FAD synthase</fullName>
        </alternativeName>
    </domain>
</protein>
<evidence type="ECO:0000256" key="12">
    <source>
        <dbReference type="ARBA" id="ARBA00023268"/>
    </source>
</evidence>
<name>A0A316J6Z0_9HYPH</name>
<feature type="domain" description="Riboflavin kinase" evidence="16">
    <location>
        <begin position="189"/>
        <end position="314"/>
    </location>
</feature>
<dbReference type="PANTHER" id="PTHR22749">
    <property type="entry name" value="RIBOFLAVIN KINASE/FMN ADENYLYLTRANSFERASE"/>
    <property type="match status" value="1"/>
</dbReference>
<dbReference type="Pfam" id="PF01687">
    <property type="entry name" value="Flavokinase"/>
    <property type="match status" value="1"/>
</dbReference>
<dbReference type="UniPathway" id="UPA00276">
    <property type="reaction ID" value="UER00406"/>
</dbReference>
<dbReference type="AlphaFoldDB" id="A0A316J6Z0"/>
<evidence type="ECO:0000256" key="2">
    <source>
        <dbReference type="ARBA" id="ARBA00004726"/>
    </source>
</evidence>
<dbReference type="SUPFAM" id="SSF82114">
    <property type="entry name" value="Riboflavin kinase-like"/>
    <property type="match status" value="1"/>
</dbReference>
<comment type="catalytic activity">
    <reaction evidence="13 15">
        <text>riboflavin + ATP = FMN + ADP + H(+)</text>
        <dbReference type="Rhea" id="RHEA:14357"/>
        <dbReference type="ChEBI" id="CHEBI:15378"/>
        <dbReference type="ChEBI" id="CHEBI:30616"/>
        <dbReference type="ChEBI" id="CHEBI:57986"/>
        <dbReference type="ChEBI" id="CHEBI:58210"/>
        <dbReference type="ChEBI" id="CHEBI:456216"/>
        <dbReference type="EC" id="2.7.1.26"/>
    </reaction>
</comment>
<sequence>MTETSFQRLSGTDSVPESLHDCVVAIGNFDGVHRGHQAVLERALELARKRGLPAVVLTFEPHPRSFFRPDEPVERLTDAGEKAQVLKFLGFSAVIEQPFTAAFSEQSAEDFVQHILIDRLHANCVVTGYDFHFGKGRYGTPQFLQAAGNQAGFGVSLVEAFDDEGGNLVSSTRIRALLCAGDVAQAAGLLGYRYRVSGEVIHGRKLGRTLGFPTANMSVDGHVSLKHGIYAVRFRRADGTLYDGVASLGRRPTVDSDGTPLLETFLFDFSGDLYGETGTVSFFGFLRGEVKFDGLDPLIEQMKRDEQEARAILAAAQPLSQLDRLLSFPAQ</sequence>
<proteinExistence type="inferred from homology"/>
<dbReference type="InterPro" id="IPR015865">
    <property type="entry name" value="Riboflavin_kinase_bac/euk"/>
</dbReference>
<comment type="similarity">
    <text evidence="15">Belongs to the ribF family.</text>
</comment>
<evidence type="ECO:0000256" key="10">
    <source>
        <dbReference type="ARBA" id="ARBA00022827"/>
    </source>
</evidence>
<evidence type="ECO:0000259" key="16">
    <source>
        <dbReference type="SMART" id="SM00904"/>
    </source>
</evidence>
<dbReference type="EC" id="2.7.1.26" evidence="15"/>
<dbReference type="NCBIfam" id="NF004160">
    <property type="entry name" value="PRK05627.1-3"/>
    <property type="match status" value="1"/>
</dbReference>
<keyword evidence="18" id="KW-1185">Reference proteome</keyword>
<dbReference type="Gene3D" id="3.40.50.620">
    <property type="entry name" value="HUPs"/>
    <property type="match status" value="1"/>
</dbReference>
<dbReference type="InterPro" id="IPR002606">
    <property type="entry name" value="Riboflavin_kinase_bac"/>
</dbReference>
<evidence type="ECO:0000256" key="15">
    <source>
        <dbReference type="PIRNR" id="PIRNR004491"/>
    </source>
</evidence>
<dbReference type="PIRSF" id="PIRSF004491">
    <property type="entry name" value="FAD_Synth"/>
    <property type="match status" value="1"/>
</dbReference>
<dbReference type="SMART" id="SM00904">
    <property type="entry name" value="Flavokinase"/>
    <property type="match status" value="1"/>
</dbReference>
<dbReference type="GO" id="GO:0005524">
    <property type="term" value="F:ATP binding"/>
    <property type="evidence" value="ECO:0007669"/>
    <property type="project" value="UniProtKB-UniRule"/>
</dbReference>
<dbReference type="InterPro" id="IPR004821">
    <property type="entry name" value="Cyt_trans-like"/>
</dbReference>
<dbReference type="CDD" id="cd02064">
    <property type="entry name" value="FAD_synthetase_N"/>
    <property type="match status" value="1"/>
</dbReference>
<comment type="pathway">
    <text evidence="3 15">Cofactor biosynthesis; FMN biosynthesis; FMN from riboflavin (ATP route): step 1/1.</text>
</comment>
<keyword evidence="9 15" id="KW-0418">Kinase</keyword>
<dbReference type="InterPro" id="IPR015864">
    <property type="entry name" value="FAD_synthase"/>
</dbReference>
<comment type="function">
    <text evidence="1">Catalyzes the phosphorylation of riboflavin to FMN followed by the adenylation of FMN to FAD.</text>
</comment>
<evidence type="ECO:0000256" key="3">
    <source>
        <dbReference type="ARBA" id="ARBA00005201"/>
    </source>
</evidence>
<keyword evidence="6 15" id="KW-0808">Transferase</keyword>
<evidence type="ECO:0000256" key="14">
    <source>
        <dbReference type="ARBA" id="ARBA00049494"/>
    </source>
</evidence>
<dbReference type="NCBIfam" id="NF004159">
    <property type="entry name" value="PRK05627.1-2"/>
    <property type="match status" value="1"/>
</dbReference>
<keyword evidence="8 15" id="KW-0547">Nucleotide-binding</keyword>
<dbReference type="UniPathway" id="UPA00277">
    <property type="reaction ID" value="UER00407"/>
</dbReference>
<dbReference type="Gene3D" id="2.40.30.30">
    <property type="entry name" value="Riboflavin kinase-like"/>
    <property type="match status" value="1"/>
</dbReference>
<dbReference type="Proteomes" id="UP000245865">
    <property type="component" value="Unassembled WGS sequence"/>
</dbReference>
<dbReference type="RefSeq" id="WP_109706917.1">
    <property type="nucleotide sequence ID" value="NZ_QGDB01000004.1"/>
</dbReference>
<comment type="caution">
    <text evidence="17">The sequence shown here is derived from an EMBL/GenBank/DDBJ whole genome shotgun (WGS) entry which is preliminary data.</text>
</comment>
<accession>A0A316J6Z0</accession>
<dbReference type="EMBL" id="QGDB01000004">
    <property type="protein sequence ID" value="PWL17464.1"/>
    <property type="molecule type" value="Genomic_DNA"/>
</dbReference>
<dbReference type="EC" id="2.7.7.2" evidence="15"/>
<dbReference type="GO" id="GO:0003919">
    <property type="term" value="F:FMN adenylyltransferase activity"/>
    <property type="evidence" value="ECO:0007669"/>
    <property type="project" value="UniProtKB-UniRule"/>
</dbReference>
<dbReference type="GO" id="GO:0006747">
    <property type="term" value="P:FAD biosynthetic process"/>
    <property type="evidence" value="ECO:0007669"/>
    <property type="project" value="UniProtKB-UniRule"/>
</dbReference>
<dbReference type="GO" id="GO:0009398">
    <property type="term" value="P:FMN biosynthetic process"/>
    <property type="evidence" value="ECO:0007669"/>
    <property type="project" value="UniProtKB-UniRule"/>
</dbReference>